<feature type="signal peptide" evidence="1">
    <location>
        <begin position="1"/>
        <end position="28"/>
    </location>
</feature>
<reference evidence="2 3" key="1">
    <citation type="submission" date="2016-10" db="EMBL/GenBank/DDBJ databases">
        <authorList>
            <person name="de Groot N.N."/>
        </authorList>
    </citation>
    <scope>NUCLEOTIDE SEQUENCE [LARGE SCALE GENOMIC DNA]</scope>
    <source>
        <strain evidence="2 3">Nm146</strain>
    </source>
</reference>
<organism evidence="2 3">
    <name type="scientific">Nitrosomonas nitrosa</name>
    <dbReference type="NCBI Taxonomy" id="52442"/>
    <lineage>
        <taxon>Bacteria</taxon>
        <taxon>Pseudomonadati</taxon>
        <taxon>Pseudomonadota</taxon>
        <taxon>Betaproteobacteria</taxon>
        <taxon>Nitrosomonadales</taxon>
        <taxon>Nitrosomonadaceae</taxon>
        <taxon>Nitrosomonas</taxon>
    </lineage>
</organism>
<protein>
    <submittedName>
        <fullName evidence="2">PEP-CTERM protein-sorting domain-containing protein</fullName>
    </submittedName>
</protein>
<name>A0A1I4MH25_9PROT</name>
<proteinExistence type="predicted"/>
<keyword evidence="1" id="KW-0732">Signal</keyword>
<feature type="chain" id="PRO_5011538583" evidence="1">
    <location>
        <begin position="29"/>
        <end position="207"/>
    </location>
</feature>
<evidence type="ECO:0000313" key="3">
    <source>
        <dbReference type="Proteomes" id="UP000199561"/>
    </source>
</evidence>
<evidence type="ECO:0000256" key="1">
    <source>
        <dbReference type="SAM" id="SignalP"/>
    </source>
</evidence>
<gene>
    <name evidence="2" type="ORF">SAMN05421880_10490</name>
</gene>
<sequence length="207" mass="21884">MNNAIKPTRPLTLFTSIILLLVTATSNAAIITLTDKFDPSSDQLISFGNNISYSFTHSIIADQDGAGALWSGSYGYNSLIDAITSASIALRFKDESSDGALESVQLIFDGQSFGTQTITSGGAVYTATISSEWGTLLSDGMLNVILQNAGTTSGHQDGRSDFLFLDSTLTVDIERGSLPAAQISEPAPLTLIGLGLVSLLFTRRKHA</sequence>
<evidence type="ECO:0000313" key="2">
    <source>
        <dbReference type="EMBL" id="SFM02561.1"/>
    </source>
</evidence>
<dbReference type="Proteomes" id="UP000199561">
    <property type="component" value="Unassembled WGS sequence"/>
</dbReference>
<dbReference type="AlphaFoldDB" id="A0A1I4MH25"/>
<accession>A0A1I4MH25</accession>
<dbReference type="EMBL" id="FOUF01000004">
    <property type="protein sequence ID" value="SFM02561.1"/>
    <property type="molecule type" value="Genomic_DNA"/>
</dbReference>
<dbReference type="RefSeq" id="WP_090666553.1">
    <property type="nucleotide sequence ID" value="NZ_FOUF01000004.1"/>
</dbReference>
<keyword evidence="3" id="KW-1185">Reference proteome</keyword>